<dbReference type="AlphaFoldDB" id="A0A543GFN9"/>
<evidence type="ECO:0000313" key="2">
    <source>
        <dbReference type="Proteomes" id="UP000319818"/>
    </source>
</evidence>
<accession>A0A543GFN9</accession>
<organism evidence="1 2">
    <name type="scientific">Pseudonocardia cypriaca</name>
    <dbReference type="NCBI Taxonomy" id="882449"/>
    <lineage>
        <taxon>Bacteria</taxon>
        <taxon>Bacillati</taxon>
        <taxon>Actinomycetota</taxon>
        <taxon>Actinomycetes</taxon>
        <taxon>Pseudonocardiales</taxon>
        <taxon>Pseudonocardiaceae</taxon>
        <taxon>Pseudonocardia</taxon>
    </lineage>
</organism>
<dbReference type="Proteomes" id="UP000319818">
    <property type="component" value="Unassembled WGS sequence"/>
</dbReference>
<keyword evidence="2" id="KW-1185">Reference proteome</keyword>
<evidence type="ECO:0000313" key="1">
    <source>
        <dbReference type="EMBL" id="TQM44881.1"/>
    </source>
</evidence>
<gene>
    <name evidence="1" type="ORF">FB388_2268</name>
</gene>
<name>A0A543GFN9_9PSEU</name>
<comment type="caution">
    <text evidence="1">The sequence shown here is derived from an EMBL/GenBank/DDBJ whole genome shotgun (WGS) entry which is preliminary data.</text>
</comment>
<protein>
    <submittedName>
        <fullName evidence="1">Uncharacterized protein</fullName>
    </submittedName>
</protein>
<proteinExistence type="predicted"/>
<sequence length="39" mass="4351">MTEAAGSSVRLRCRPVLIAHVEVVIDQAQPPRRQPDPRT</sequence>
<reference evidence="1 2" key="1">
    <citation type="submission" date="2019-06" db="EMBL/GenBank/DDBJ databases">
        <title>Sequencing the genomes of 1000 actinobacteria strains.</title>
        <authorList>
            <person name="Klenk H.-P."/>
        </authorList>
    </citation>
    <scope>NUCLEOTIDE SEQUENCE [LARGE SCALE GENOMIC DNA]</scope>
    <source>
        <strain evidence="1 2">DSM 45511</strain>
    </source>
</reference>
<dbReference type="EMBL" id="VFPH01000001">
    <property type="protein sequence ID" value="TQM44881.1"/>
    <property type="molecule type" value="Genomic_DNA"/>
</dbReference>